<dbReference type="Pfam" id="PF07905">
    <property type="entry name" value="PucR"/>
    <property type="match status" value="1"/>
</dbReference>
<protein>
    <submittedName>
        <fullName evidence="3">PucR family transcriptional regulator</fullName>
    </submittedName>
</protein>
<dbReference type="PANTHER" id="PTHR33744:SF1">
    <property type="entry name" value="DNA-BINDING TRANSCRIPTIONAL ACTIVATOR ADER"/>
    <property type="match status" value="1"/>
</dbReference>
<dbReference type="Gene3D" id="1.10.10.2840">
    <property type="entry name" value="PucR C-terminal helix-turn-helix domain"/>
    <property type="match status" value="1"/>
</dbReference>
<proteinExistence type="predicted"/>
<feature type="domain" description="Purine catabolism PurC-like" evidence="1">
    <location>
        <begin position="100"/>
        <end position="195"/>
    </location>
</feature>
<evidence type="ECO:0000259" key="1">
    <source>
        <dbReference type="Pfam" id="PF07905"/>
    </source>
</evidence>
<dbReference type="InterPro" id="IPR042070">
    <property type="entry name" value="PucR_C-HTH_sf"/>
</dbReference>
<gene>
    <name evidence="3" type="ORF">FE697_003540</name>
</gene>
<reference evidence="3 4" key="1">
    <citation type="submission" date="2019-09" db="EMBL/GenBank/DDBJ databases">
        <title>Mumia zhuanghuii sp. nov. isolated from the intestinal contents of plateau pika (Ochotona curzoniae) in the Qinghai-Tibet plateau of China.</title>
        <authorList>
            <person name="Tian Z."/>
        </authorList>
    </citation>
    <scope>NUCLEOTIDE SEQUENCE [LARGE SCALE GENOMIC DNA]</scope>
    <source>
        <strain evidence="4">350</strain>
    </source>
</reference>
<dbReference type="PANTHER" id="PTHR33744">
    <property type="entry name" value="CARBOHYDRATE DIACID REGULATOR"/>
    <property type="match status" value="1"/>
</dbReference>
<dbReference type="Proteomes" id="UP000307768">
    <property type="component" value="Unassembled WGS sequence"/>
</dbReference>
<accession>A0A5Q6S3X8</accession>
<dbReference type="EMBL" id="VDFQ02000001">
    <property type="protein sequence ID" value="KAA1424980.1"/>
    <property type="molecule type" value="Genomic_DNA"/>
</dbReference>
<evidence type="ECO:0000313" key="4">
    <source>
        <dbReference type="Proteomes" id="UP000307768"/>
    </source>
</evidence>
<organism evidence="3 4">
    <name type="scientific">Mumia zhuanghuii</name>
    <dbReference type="NCBI Taxonomy" id="2585211"/>
    <lineage>
        <taxon>Bacteria</taxon>
        <taxon>Bacillati</taxon>
        <taxon>Actinomycetota</taxon>
        <taxon>Actinomycetes</taxon>
        <taxon>Propionibacteriales</taxon>
        <taxon>Nocardioidaceae</taxon>
        <taxon>Mumia</taxon>
    </lineage>
</organism>
<evidence type="ECO:0000259" key="2">
    <source>
        <dbReference type="Pfam" id="PF13556"/>
    </source>
</evidence>
<dbReference type="OrthoDB" id="8450798at2"/>
<feature type="domain" description="PucR C-terminal helix-turn-helix" evidence="2">
    <location>
        <begin position="518"/>
        <end position="576"/>
    </location>
</feature>
<dbReference type="AlphaFoldDB" id="A0A5Q6S3X8"/>
<name>A0A5Q6S3X8_9ACTN</name>
<sequence length="577" mass="61131">MDTMSMSPTPPWDAYDVPLAWLLDQEELALRLVEPALPPLVEAPLPPLVEAPLPPLAEPALPPLVERAQRVETPSPPLPPLVERAQRVETPSPPHPTSVAIRWAHSIEILDPTPFLRGGELVLTTGLRMPRARAEQAAYVDRLAAAGVVGLAFGVGVRFETIPVGLRQACRRVGMPLVEVPLPTPFVAITQAVAARQAELQNAVTRRAFAFQQQMTRAALEGGTAGLTAALARELGAGVVVLDEFETTVAVAGADDVLMGRVAIEVESLAARPGPASATVVSGESTLAVQRLGGLERASGWLAVEVPGAISVGDRLLLNQAASLLTLQRERPRELVDARHRLGATVLELLLDTDVVAPAVVRHLGHFGFEPADRVRMVLAAPGHGRTAPLDVVAHALDAESVAHVEARSGDDVLVLVRDQDAHASVEAVVDALARASRHDVVVGVSGALPTARAAAGRSGATHAAASARASHERVGWYGTLTLEAILADDAVRARVAALAESPLAPLLEGSTERDRVLVESLEVFLRHNGSWETASRALGVHRHTLRNRMARVEELTGARLDVAEDRVALLLGLLAR</sequence>
<comment type="caution">
    <text evidence="3">The sequence shown here is derived from an EMBL/GenBank/DDBJ whole genome shotgun (WGS) entry which is preliminary data.</text>
</comment>
<dbReference type="InterPro" id="IPR012914">
    <property type="entry name" value="PucR_dom"/>
</dbReference>
<dbReference type="InterPro" id="IPR025736">
    <property type="entry name" value="PucR_C-HTH_dom"/>
</dbReference>
<dbReference type="InterPro" id="IPR051448">
    <property type="entry name" value="CdaR-like_regulators"/>
</dbReference>
<dbReference type="Pfam" id="PF13556">
    <property type="entry name" value="HTH_30"/>
    <property type="match status" value="1"/>
</dbReference>
<evidence type="ECO:0000313" key="3">
    <source>
        <dbReference type="EMBL" id="KAA1424980.1"/>
    </source>
</evidence>